<reference evidence="2 3" key="1">
    <citation type="submission" date="2023-07" db="EMBL/GenBank/DDBJ databases">
        <title>Sorghum-associated microbial communities from plants grown in Nebraska, USA.</title>
        <authorList>
            <person name="Schachtman D."/>
        </authorList>
    </citation>
    <scope>NUCLEOTIDE SEQUENCE [LARGE SCALE GENOMIC DNA]</scope>
    <source>
        <strain evidence="2 3">584</strain>
    </source>
</reference>
<accession>A0ABU1JXX7</accession>
<dbReference type="RefSeq" id="WP_309798487.1">
    <property type="nucleotide sequence ID" value="NZ_JAVDPW010000009.1"/>
</dbReference>
<evidence type="ECO:0000313" key="2">
    <source>
        <dbReference type="EMBL" id="MDR6292410.1"/>
    </source>
</evidence>
<dbReference type="Proteomes" id="UP001262410">
    <property type="component" value="Unassembled WGS sequence"/>
</dbReference>
<feature type="region of interest" description="Disordered" evidence="1">
    <location>
        <begin position="36"/>
        <end position="67"/>
    </location>
</feature>
<feature type="region of interest" description="Disordered" evidence="1">
    <location>
        <begin position="118"/>
        <end position="141"/>
    </location>
</feature>
<name>A0ABU1JXX7_9PROT</name>
<proteinExistence type="predicted"/>
<dbReference type="EMBL" id="JAVDPW010000009">
    <property type="protein sequence ID" value="MDR6292410.1"/>
    <property type="molecule type" value="Genomic_DNA"/>
</dbReference>
<gene>
    <name evidence="2" type="ORF">E9232_004950</name>
</gene>
<evidence type="ECO:0000313" key="3">
    <source>
        <dbReference type="Proteomes" id="UP001262410"/>
    </source>
</evidence>
<comment type="caution">
    <text evidence="2">The sequence shown here is derived from an EMBL/GenBank/DDBJ whole genome shotgun (WGS) entry which is preliminary data.</text>
</comment>
<organism evidence="2 3">
    <name type="scientific">Inquilinus ginsengisoli</name>
    <dbReference type="NCBI Taxonomy" id="363840"/>
    <lineage>
        <taxon>Bacteria</taxon>
        <taxon>Pseudomonadati</taxon>
        <taxon>Pseudomonadota</taxon>
        <taxon>Alphaproteobacteria</taxon>
        <taxon>Rhodospirillales</taxon>
        <taxon>Rhodospirillaceae</taxon>
        <taxon>Inquilinus</taxon>
    </lineage>
</organism>
<evidence type="ECO:0000256" key="1">
    <source>
        <dbReference type="SAM" id="MobiDB-lite"/>
    </source>
</evidence>
<feature type="compositionally biased region" description="Pro residues" evidence="1">
    <location>
        <begin position="39"/>
        <end position="48"/>
    </location>
</feature>
<feature type="compositionally biased region" description="Basic and acidic residues" evidence="1">
    <location>
        <begin position="130"/>
        <end position="141"/>
    </location>
</feature>
<keyword evidence="3" id="KW-1185">Reference proteome</keyword>
<protein>
    <submittedName>
        <fullName evidence="2">Uncharacterized protein</fullName>
    </submittedName>
</protein>
<sequence>MVSPIAEKPRYPWLLQQPAIKRDQPTFDLAVQQAKYAPADPPQVPPVTAPVTPKPGDDAADNVFGPDEPPAGIATYHPLHDGDNPYNIYRRAGVDLSQDNDDSLLRANLAATPTLDLQAFGNRPANPPEASHHLQPGDKGDTILVLDPTRLGFLEQQRKELADASIKVLAPERAAELKGDLTATIVQELQYAGTQQAVPDVAALAAPIAARAPNDPVFKDAVADAENLYSRQLIGQGRTEDQLGKLLQTAKSPTPYDPKAKDSDPTYNALRKEAAAQFIAAADGQTGSTALGSITGRTGVYMTYTGGDPRLADAIRQGSLDAQQEVLVNRPAKAVADAYRQGGADAAAKKLNEVTDPKTATPAQVIAIMNDPTVQSTAQSIVHDVSKYPQAMVMSPGSPEVQHASRVMADLAAACQHATYADGGKKGDGRAAVDRIAGYVVAESKQPVQRGAQQNVFQLPFGYYQTALDATSKGDVALSLSIAAQAKDSNPLLSQGALYTATEGITKFNGSIESLKNTALDHAKFLGVAIRDWGGNSDSAQIDKYIQTVLQKHPKETDQIEKDGQQLQDKTEIAQSIAATVAGYDDVLKGTPGFDSKGGIKNGPDFGNLKQNSVKAAVAATPAADLSGSGSQVTPTNTLWVQRSVRNVVYQSTKLVTNIALADPKIASSPAKQALKGLVLGKEFTVQPDGSFKGPNGEHFNARALGRLSSSVSGIMFGENAVFAAAGFAQSGNLLADGSYAIMHGLMSVSQLGNAALGDGWFKGRFTPGGDNSLIRQSYNRLAGQVDGLSMPDKLKNGLKQGVLSPILRDMADFAYFGLDTANAVQYWNSDQTPEKIRGLAYTFSAAGDLAFLMGPGAMEAGVSAGVGAGAGTILGLSAAAWTGVGAVLMLIAAGINYGVGAYEHSHEFDGADSDWLQAMNVRPEIAEQLAKHATSTDDDPPTAGPFLTKSFKYLGLSEQKMVGWLNALSPRDADRVATLIKMHYEEWDQHPIKESVKALNDALFQMGIQPFNLVLAGN</sequence>